<dbReference type="PROSITE" id="PS50928">
    <property type="entry name" value="ABC_TM1"/>
    <property type="match status" value="1"/>
</dbReference>
<evidence type="ECO:0000256" key="7">
    <source>
        <dbReference type="RuleBase" id="RU363032"/>
    </source>
</evidence>
<keyword evidence="4 7" id="KW-0812">Transmembrane</keyword>
<feature type="transmembrane region" description="Helical" evidence="7">
    <location>
        <begin position="130"/>
        <end position="152"/>
    </location>
</feature>
<dbReference type="Pfam" id="PF00528">
    <property type="entry name" value="BPD_transp_1"/>
    <property type="match status" value="1"/>
</dbReference>
<dbReference type="GeneID" id="41595557"/>
<evidence type="ECO:0000256" key="5">
    <source>
        <dbReference type="ARBA" id="ARBA00022989"/>
    </source>
</evidence>
<feature type="transmembrane region" description="Helical" evidence="7">
    <location>
        <begin position="173"/>
        <end position="193"/>
    </location>
</feature>
<dbReference type="GO" id="GO:0005886">
    <property type="term" value="C:plasma membrane"/>
    <property type="evidence" value="ECO:0007669"/>
    <property type="project" value="UniProtKB-SubCell"/>
</dbReference>
<evidence type="ECO:0000256" key="3">
    <source>
        <dbReference type="ARBA" id="ARBA00022475"/>
    </source>
</evidence>
<dbReference type="InterPro" id="IPR000515">
    <property type="entry name" value="MetI-like"/>
</dbReference>
<gene>
    <name evidence="9" type="ORF">NCAV_1567</name>
</gene>
<dbReference type="PANTHER" id="PTHR30465:SF45">
    <property type="entry name" value="BINDING-PROTEIN-DEPENDENT TRANSPORT SYSTEMS INNER MEMBRANE COMPONENT"/>
    <property type="match status" value="1"/>
</dbReference>
<dbReference type="GO" id="GO:0055085">
    <property type="term" value="P:transmembrane transport"/>
    <property type="evidence" value="ECO:0007669"/>
    <property type="project" value="InterPro"/>
</dbReference>
<evidence type="ECO:0000256" key="6">
    <source>
        <dbReference type="ARBA" id="ARBA00023136"/>
    </source>
</evidence>
<evidence type="ECO:0000259" key="8">
    <source>
        <dbReference type="PROSITE" id="PS50928"/>
    </source>
</evidence>
<keyword evidence="6 7" id="KW-0472">Membrane</keyword>
<sequence>MGFGRFMLKRTINMFIVLFFIIFITIALLGPSMDNILRLSIEHEVRQEVVNNRALIAGMSTQELERYTREQIDARMRAIGLDEPWHSPKRLWFTMLKILTFDLGRAYFLISEGGSSKVSDIIMERLPRTVLLFTTATAIVAAIGVLIGAFAARRYGSIVDRVNSAFAVISSSFPLWWTGMLMILIFAFTLNVFPARATPVVPASDPSYPIALLYHMLLPLLTMVLIGFGSWSYIVRNLIIGILSEDFIMAKRAMGIPERRIVYAHAVKNAAPPIVTIVSLSLSSSIGGAIISEAVFDWPGIGKLYFDAISVFDLPVIVGLTYITTLVFLISIFIADILYGYFDPRVKVG</sequence>
<evidence type="ECO:0000256" key="2">
    <source>
        <dbReference type="ARBA" id="ARBA00022448"/>
    </source>
</evidence>
<dbReference type="InterPro" id="IPR035906">
    <property type="entry name" value="MetI-like_sf"/>
</dbReference>
<dbReference type="Proteomes" id="UP000236248">
    <property type="component" value="Chromosome NCAV"/>
</dbReference>
<proteinExistence type="inferred from homology"/>
<feature type="transmembrane region" description="Helical" evidence="7">
    <location>
        <begin position="12"/>
        <end position="30"/>
    </location>
</feature>
<dbReference type="SUPFAM" id="SSF161098">
    <property type="entry name" value="MetI-like"/>
    <property type="match status" value="1"/>
</dbReference>
<dbReference type="Gene3D" id="1.10.3720.10">
    <property type="entry name" value="MetI-like"/>
    <property type="match status" value="1"/>
</dbReference>
<accession>A0A2K5ASW4</accession>
<feature type="transmembrane region" description="Helical" evidence="7">
    <location>
        <begin position="274"/>
        <end position="296"/>
    </location>
</feature>
<feature type="transmembrane region" description="Helical" evidence="7">
    <location>
        <begin position="316"/>
        <end position="342"/>
    </location>
</feature>
<keyword evidence="3" id="KW-1003">Cell membrane</keyword>
<keyword evidence="2 7" id="KW-0813">Transport</keyword>
<dbReference type="AlphaFoldDB" id="A0A2K5ASW4"/>
<dbReference type="CDD" id="cd06261">
    <property type="entry name" value="TM_PBP2"/>
    <property type="match status" value="1"/>
</dbReference>
<comment type="subcellular location">
    <subcellularLocation>
        <location evidence="1 7">Cell membrane</location>
        <topology evidence="1 7">Multi-pass membrane protein</topology>
    </subcellularLocation>
</comment>
<evidence type="ECO:0000256" key="4">
    <source>
        <dbReference type="ARBA" id="ARBA00022692"/>
    </source>
</evidence>
<organism evidence="9 10">
    <name type="scientific">Candidatus Nitrosocaldus cavascurensis</name>
    <dbReference type="NCBI Taxonomy" id="2058097"/>
    <lineage>
        <taxon>Archaea</taxon>
        <taxon>Nitrososphaerota</taxon>
        <taxon>Nitrososphaeria</taxon>
        <taxon>Candidatus Nitrosocaldales</taxon>
        <taxon>Candidatus Nitrosocaldaceae</taxon>
        <taxon>Candidatus Nitrosocaldus</taxon>
    </lineage>
</organism>
<feature type="transmembrane region" description="Helical" evidence="7">
    <location>
        <begin position="213"/>
        <end position="234"/>
    </location>
</feature>
<dbReference type="RefSeq" id="WP_197706607.1">
    <property type="nucleotide sequence ID" value="NZ_LT981265.1"/>
</dbReference>
<feature type="domain" description="ABC transmembrane type-1" evidence="8">
    <location>
        <begin position="126"/>
        <end position="339"/>
    </location>
</feature>
<keyword evidence="10" id="KW-1185">Reference proteome</keyword>
<keyword evidence="5 7" id="KW-1133">Transmembrane helix</keyword>
<evidence type="ECO:0000313" key="9">
    <source>
        <dbReference type="EMBL" id="SPC34732.1"/>
    </source>
</evidence>
<evidence type="ECO:0000256" key="1">
    <source>
        <dbReference type="ARBA" id="ARBA00004651"/>
    </source>
</evidence>
<name>A0A2K5ASW4_9ARCH</name>
<protein>
    <submittedName>
        <fullName evidence="9">ABC-type dipeptide/oligopeptide/nickel transport system, permease component</fullName>
    </submittedName>
</protein>
<comment type="similarity">
    <text evidence="7">Belongs to the binding-protein-dependent transport system permease family.</text>
</comment>
<dbReference type="PANTHER" id="PTHR30465">
    <property type="entry name" value="INNER MEMBRANE ABC TRANSPORTER"/>
    <property type="match status" value="1"/>
</dbReference>
<dbReference type="KEGG" id="ncv:NCAV_1567"/>
<reference evidence="10" key="1">
    <citation type="submission" date="2018-01" db="EMBL/GenBank/DDBJ databases">
        <authorList>
            <person name="Kerou L M."/>
        </authorList>
    </citation>
    <scope>NUCLEOTIDE SEQUENCE [LARGE SCALE GENOMIC DNA]</scope>
    <source>
        <strain evidence="10">SCU2</strain>
    </source>
</reference>
<dbReference type="EMBL" id="LT981265">
    <property type="protein sequence ID" value="SPC34732.1"/>
    <property type="molecule type" value="Genomic_DNA"/>
</dbReference>
<evidence type="ECO:0000313" key="10">
    <source>
        <dbReference type="Proteomes" id="UP000236248"/>
    </source>
</evidence>